<dbReference type="RefSeq" id="WP_345666204.1">
    <property type="nucleotide sequence ID" value="NZ_BAABET010000017.1"/>
</dbReference>
<evidence type="ECO:0000313" key="1">
    <source>
        <dbReference type="EMBL" id="GAA4339640.1"/>
    </source>
</evidence>
<dbReference type="EMBL" id="BAABET010000017">
    <property type="protein sequence ID" value="GAA4339640.1"/>
    <property type="molecule type" value="Genomic_DNA"/>
</dbReference>
<gene>
    <name evidence="1" type="ORF">GCM10023086_74780</name>
</gene>
<protein>
    <submittedName>
        <fullName evidence="1">Uncharacterized protein</fullName>
    </submittedName>
</protein>
<keyword evidence="2" id="KW-1185">Reference proteome</keyword>
<dbReference type="Proteomes" id="UP001501115">
    <property type="component" value="Unassembled WGS sequence"/>
</dbReference>
<proteinExistence type="predicted"/>
<comment type="caution">
    <text evidence="1">The sequence shown here is derived from an EMBL/GenBank/DDBJ whole genome shotgun (WGS) entry which is preliminary data.</text>
</comment>
<evidence type="ECO:0000313" key="2">
    <source>
        <dbReference type="Proteomes" id="UP001501115"/>
    </source>
</evidence>
<name>A0ABP8HIF2_9ACTN</name>
<reference evidence="2" key="1">
    <citation type="journal article" date="2019" name="Int. J. Syst. Evol. Microbiol.">
        <title>The Global Catalogue of Microorganisms (GCM) 10K type strain sequencing project: providing services to taxonomists for standard genome sequencing and annotation.</title>
        <authorList>
            <consortium name="The Broad Institute Genomics Platform"/>
            <consortium name="The Broad Institute Genome Sequencing Center for Infectious Disease"/>
            <person name="Wu L."/>
            <person name="Ma J."/>
        </authorList>
    </citation>
    <scope>NUCLEOTIDE SEQUENCE [LARGE SCALE GENOMIC DNA]</scope>
    <source>
        <strain evidence="2">JCM 31290</strain>
    </source>
</reference>
<organism evidence="1 2">
    <name type="scientific">Streptomyces venetus</name>
    <dbReference type="NCBI Taxonomy" id="1701086"/>
    <lineage>
        <taxon>Bacteria</taxon>
        <taxon>Bacillati</taxon>
        <taxon>Actinomycetota</taxon>
        <taxon>Actinomycetes</taxon>
        <taxon>Kitasatosporales</taxon>
        <taxon>Streptomycetaceae</taxon>
        <taxon>Streptomyces</taxon>
    </lineage>
</organism>
<sequence length="220" mass="23750">MTRRDITQTDPAADLSDVQSGKRITLDELAVSLSAARLMLRKLARAAETPDTPVELSDTIKGLGRLADDVGREADHAAFLARVVVGDVPLAKTFKGEDPWGTAARGTDREDFGGPAIIPTQRQLIHLAQQAKWALAHEGDEADTTTYPEAMEGVGLGFESKEAQARRRRERDALVAREARLIPCERCAAGEGELCRTNNGRVASAYSPEGNVSTGWCPKV</sequence>
<accession>A0ABP8HIF2</accession>